<dbReference type="PANTHER" id="PTHR12450:SF22">
    <property type="entry name" value="EXTRACELLULAR SERINE_THREONINE PROTEIN CG31145"/>
    <property type="match status" value="1"/>
</dbReference>
<dbReference type="AlphaFoldDB" id="A0AAW1DK61"/>
<keyword evidence="5" id="KW-0325">Glycoprotein</keyword>
<comment type="subcellular location">
    <subcellularLocation>
        <location evidence="1">Golgi apparatus</location>
    </subcellularLocation>
</comment>
<dbReference type="GO" id="GO:0004674">
    <property type="term" value="F:protein serine/threonine kinase activity"/>
    <property type="evidence" value="ECO:0007669"/>
    <property type="project" value="TreeGrafter"/>
</dbReference>
<evidence type="ECO:0000313" key="8">
    <source>
        <dbReference type="Proteomes" id="UP001461498"/>
    </source>
</evidence>
<accession>A0AAW1DK61</accession>
<dbReference type="Pfam" id="PF06702">
    <property type="entry name" value="Fam20C"/>
    <property type="match status" value="1"/>
</dbReference>
<comment type="similarity">
    <text evidence="2">Belongs to the FAM20 family.</text>
</comment>
<comment type="caution">
    <text evidence="7">The sequence shown here is derived from an EMBL/GenBank/DDBJ whole genome shotgun (WGS) entry which is preliminary data.</text>
</comment>
<dbReference type="InterPro" id="IPR009581">
    <property type="entry name" value="FAM20_C"/>
</dbReference>
<keyword evidence="8" id="KW-1185">Reference proteome</keyword>
<evidence type="ECO:0000313" key="7">
    <source>
        <dbReference type="EMBL" id="KAK9508755.1"/>
    </source>
</evidence>
<proteinExistence type="inferred from homology"/>
<evidence type="ECO:0000256" key="2">
    <source>
        <dbReference type="ARBA" id="ARBA00006557"/>
    </source>
</evidence>
<dbReference type="PANTHER" id="PTHR12450">
    <property type="entry name" value="DENTIN MATRIX PROTEIN 4 PROTEIN FAM20"/>
    <property type="match status" value="1"/>
</dbReference>
<evidence type="ECO:0000256" key="4">
    <source>
        <dbReference type="ARBA" id="ARBA00023157"/>
    </source>
</evidence>
<evidence type="ECO:0000256" key="3">
    <source>
        <dbReference type="ARBA" id="ARBA00023034"/>
    </source>
</evidence>
<evidence type="ECO:0000259" key="6">
    <source>
        <dbReference type="Pfam" id="PF06702"/>
    </source>
</evidence>
<evidence type="ECO:0000256" key="5">
    <source>
        <dbReference type="ARBA" id="ARBA00023180"/>
    </source>
</evidence>
<evidence type="ECO:0000256" key="1">
    <source>
        <dbReference type="ARBA" id="ARBA00004555"/>
    </source>
</evidence>
<keyword evidence="4" id="KW-1015">Disulfide bond</keyword>
<dbReference type="GO" id="GO:0005794">
    <property type="term" value="C:Golgi apparatus"/>
    <property type="evidence" value="ECO:0007669"/>
    <property type="project" value="UniProtKB-SubCell"/>
</dbReference>
<feature type="domain" description="FAM20 C-terminal" evidence="6">
    <location>
        <begin position="1"/>
        <end position="44"/>
    </location>
</feature>
<reference evidence="7 8" key="1">
    <citation type="submission" date="2022-12" db="EMBL/GenBank/DDBJ databases">
        <title>Chromosome-level genome assembly of true bugs.</title>
        <authorList>
            <person name="Ma L."/>
            <person name="Li H."/>
        </authorList>
    </citation>
    <scope>NUCLEOTIDE SEQUENCE [LARGE SCALE GENOMIC DNA]</scope>
    <source>
        <strain evidence="7">Lab_2022b</strain>
    </source>
</reference>
<dbReference type="Proteomes" id="UP001461498">
    <property type="component" value="Unassembled WGS sequence"/>
</dbReference>
<gene>
    <name evidence="7" type="ORF">O3M35_006236</name>
</gene>
<keyword evidence="3" id="KW-0333">Golgi apparatus</keyword>
<dbReference type="InterPro" id="IPR024869">
    <property type="entry name" value="FAM20"/>
</dbReference>
<dbReference type="EMBL" id="JAPXFL010000003">
    <property type="protein sequence ID" value="KAK9508755.1"/>
    <property type="molecule type" value="Genomic_DNA"/>
</dbReference>
<protein>
    <recommendedName>
        <fullName evidence="6">FAM20 C-terminal domain-containing protein</fullName>
    </recommendedName>
</protein>
<organism evidence="7 8">
    <name type="scientific">Rhynocoris fuscipes</name>
    <dbReference type="NCBI Taxonomy" id="488301"/>
    <lineage>
        <taxon>Eukaryota</taxon>
        <taxon>Metazoa</taxon>
        <taxon>Ecdysozoa</taxon>
        <taxon>Arthropoda</taxon>
        <taxon>Hexapoda</taxon>
        <taxon>Insecta</taxon>
        <taxon>Pterygota</taxon>
        <taxon>Neoptera</taxon>
        <taxon>Paraneoptera</taxon>
        <taxon>Hemiptera</taxon>
        <taxon>Heteroptera</taxon>
        <taxon>Panheteroptera</taxon>
        <taxon>Cimicomorpha</taxon>
        <taxon>Reduviidae</taxon>
        <taxon>Harpactorinae</taxon>
        <taxon>Harpactorini</taxon>
        <taxon>Rhynocoris</taxon>
    </lineage>
</organism>
<name>A0AAW1DK61_9HEMI</name>
<sequence>MRESMSVDPIAPVLWEPHLAALDRRVGIVLQAIRDCLAKGGASSSVKDTEDYLPRSIAVEPIIGSHRKNINNNINNNS</sequence>